<feature type="domain" description="Glycosyl transferase family 51" evidence="25">
    <location>
        <begin position="128"/>
        <end position="299"/>
    </location>
</feature>
<dbReference type="Pfam" id="PF00905">
    <property type="entry name" value="Transpeptidase"/>
    <property type="match status" value="1"/>
</dbReference>
<dbReference type="InterPro" id="IPR001460">
    <property type="entry name" value="PCN-bd_Tpept"/>
</dbReference>
<feature type="domain" description="Bifunctional transglycosylase second" evidence="26">
    <location>
        <begin position="33"/>
        <end position="105"/>
    </location>
</feature>
<dbReference type="InterPro" id="IPR028166">
    <property type="entry name" value="UB2H"/>
</dbReference>
<evidence type="ECO:0000313" key="28">
    <source>
        <dbReference type="Proteomes" id="UP001465153"/>
    </source>
</evidence>
<evidence type="ECO:0000256" key="4">
    <source>
        <dbReference type="ARBA" id="ARBA00007090"/>
    </source>
</evidence>
<organism evidence="27 28">
    <name type="scientific">Sessilibacter corallicola</name>
    <dbReference type="NCBI Taxonomy" id="2904075"/>
    <lineage>
        <taxon>Bacteria</taxon>
        <taxon>Pseudomonadati</taxon>
        <taxon>Pseudomonadota</taxon>
        <taxon>Gammaproteobacteria</taxon>
        <taxon>Cellvibrionales</taxon>
        <taxon>Cellvibrionaceae</taxon>
        <taxon>Sessilibacter</taxon>
    </lineage>
</organism>
<comment type="similarity">
    <text evidence="5 23">In the N-terminal section; belongs to the glycosyltransferase 51 family.</text>
</comment>
<protein>
    <recommendedName>
        <fullName evidence="6 22">Penicillin-binding protein 1B</fullName>
        <shortName evidence="23">PBP-1b</shortName>
        <shortName evidence="23">PBP1b</shortName>
    </recommendedName>
    <alternativeName>
        <fullName evidence="19 23">Murein polymerase</fullName>
    </alternativeName>
</protein>
<dbReference type="PIRSF" id="PIRSF002799">
    <property type="entry name" value="PBP_1b"/>
    <property type="match status" value="1"/>
</dbReference>
<keyword evidence="28" id="KW-1185">Reference proteome</keyword>
<comment type="subcellular location">
    <subcellularLocation>
        <location evidence="2">Cell membrane</location>
    </subcellularLocation>
</comment>
<dbReference type="SUPFAM" id="SSF53955">
    <property type="entry name" value="Lysozyme-like"/>
    <property type="match status" value="1"/>
</dbReference>
<evidence type="ECO:0000256" key="20">
    <source>
        <dbReference type="ARBA" id="ARBA00034000"/>
    </source>
</evidence>
<keyword evidence="15" id="KW-0472">Membrane</keyword>
<keyword evidence="14 23" id="KW-0573">Peptidoglycan synthesis</keyword>
<dbReference type="NCBIfam" id="TIGR02071">
    <property type="entry name" value="PBP_1b"/>
    <property type="match status" value="1"/>
</dbReference>
<feature type="domain" description="Penicillin-binding protein transpeptidase" evidence="24">
    <location>
        <begin position="401"/>
        <end position="647"/>
    </location>
</feature>
<evidence type="ECO:0000256" key="17">
    <source>
        <dbReference type="ARBA" id="ARBA00023268"/>
    </source>
</evidence>
<keyword evidence="11 23" id="KW-0808">Transferase</keyword>
<comment type="catalytic activity">
    <reaction evidence="21">
        <text>[GlcNAc-(1-&gt;4)-Mur2Ac(oyl-L-Ala-gamma-D-Glu-L-Lys-D-Ala-D-Ala)](n)-di-trans,octa-cis-undecaprenyl diphosphate + beta-D-GlcNAc-(1-&gt;4)-Mur2Ac(oyl-L-Ala-gamma-D-Glu-L-Lys-D-Ala-D-Ala)-di-trans,octa-cis-undecaprenyl diphosphate = [GlcNAc-(1-&gt;4)-Mur2Ac(oyl-L-Ala-gamma-D-Glu-L-Lys-D-Ala-D-Ala)](n+1)-di-trans,octa-cis-undecaprenyl diphosphate + di-trans,octa-cis-undecaprenyl diphosphate + H(+)</text>
        <dbReference type="Rhea" id="RHEA:23708"/>
        <dbReference type="Rhea" id="RHEA-COMP:9602"/>
        <dbReference type="Rhea" id="RHEA-COMP:9603"/>
        <dbReference type="ChEBI" id="CHEBI:15378"/>
        <dbReference type="ChEBI" id="CHEBI:58405"/>
        <dbReference type="ChEBI" id="CHEBI:60033"/>
        <dbReference type="ChEBI" id="CHEBI:78435"/>
        <dbReference type="EC" id="2.4.99.28"/>
    </reaction>
</comment>
<dbReference type="PANTHER" id="PTHR32282:SF11">
    <property type="entry name" value="PENICILLIN-BINDING PROTEIN 1B"/>
    <property type="match status" value="1"/>
</dbReference>
<evidence type="ECO:0000259" key="24">
    <source>
        <dbReference type="Pfam" id="PF00905"/>
    </source>
</evidence>
<evidence type="ECO:0000256" key="22">
    <source>
        <dbReference type="NCBIfam" id="TIGR02071"/>
    </source>
</evidence>
<keyword evidence="12" id="KW-0378">Hydrolase</keyword>
<dbReference type="InterPro" id="IPR012338">
    <property type="entry name" value="Beta-lactam/transpept-like"/>
</dbReference>
<evidence type="ECO:0000259" key="25">
    <source>
        <dbReference type="Pfam" id="PF00912"/>
    </source>
</evidence>
<name>A0ABQ0A518_9GAMM</name>
<evidence type="ECO:0000256" key="1">
    <source>
        <dbReference type="ARBA" id="ARBA00002624"/>
    </source>
</evidence>
<evidence type="ECO:0000256" key="7">
    <source>
        <dbReference type="ARBA" id="ARBA00022475"/>
    </source>
</evidence>
<keyword evidence="8" id="KW-0121">Carboxypeptidase</keyword>
<dbReference type="InterPro" id="IPR036950">
    <property type="entry name" value="PBP_transglycosylase"/>
</dbReference>
<evidence type="ECO:0000256" key="16">
    <source>
        <dbReference type="ARBA" id="ARBA00023251"/>
    </source>
</evidence>
<evidence type="ECO:0000256" key="2">
    <source>
        <dbReference type="ARBA" id="ARBA00004236"/>
    </source>
</evidence>
<evidence type="ECO:0000256" key="11">
    <source>
        <dbReference type="ARBA" id="ARBA00022679"/>
    </source>
</evidence>
<evidence type="ECO:0000256" key="8">
    <source>
        <dbReference type="ARBA" id="ARBA00022645"/>
    </source>
</evidence>
<evidence type="ECO:0000259" key="26">
    <source>
        <dbReference type="Pfam" id="PF14814"/>
    </source>
</evidence>
<comment type="function">
    <text evidence="1 23">Cell wall formation. Synthesis of cross-linked peptidoglycan from the lipid intermediates. The enzyme has a penicillin-insensitive transglycosylase N-terminal domain (formation of linear glycan strands) and a penicillin-sensitive transpeptidase C-terminal domain (cross-linking of the peptide subunits).</text>
</comment>
<dbReference type="InterPro" id="IPR001264">
    <property type="entry name" value="Glyco_trans_51"/>
</dbReference>
<dbReference type="Proteomes" id="UP001465153">
    <property type="component" value="Unassembled WGS sequence"/>
</dbReference>
<dbReference type="EMBL" id="BAABWN010000002">
    <property type="protein sequence ID" value="GAA6166754.1"/>
    <property type="molecule type" value="Genomic_DNA"/>
</dbReference>
<dbReference type="InterPro" id="IPR011813">
    <property type="entry name" value="PBP_1b"/>
</dbReference>
<keyword evidence="17" id="KW-0511">Multifunctional enzyme</keyword>
<keyword evidence="18 23" id="KW-0961">Cell wall biogenesis/degradation</keyword>
<proteinExistence type="inferred from homology"/>
<evidence type="ECO:0000313" key="27">
    <source>
        <dbReference type="EMBL" id="GAA6166754.1"/>
    </source>
</evidence>
<evidence type="ECO:0000256" key="5">
    <source>
        <dbReference type="ARBA" id="ARBA00007739"/>
    </source>
</evidence>
<sequence>MVGFGVVDYTVTQKFSGKKWALAARVYARPLELYVGAKVSDETLKAELSQLSYQSVSYLSSPGQVTYQRGKTEIYLRKRTVNGQTYPAQKVQVQTRQQTIASLRVNGKATSDIVVVEPLEIGAIYPASGEDRILTRLEDIPPLLGETLIAVEDKNFIHHHGISFKAIARAMLVNLKSGEIVQGGSTLTQQLVKNLYLSNERSISRKVIEALMTISLELHYSKAEILETYINEVYLGQAGRRGIHGFALASQFYFDEPIENLNTQQVALLVGLVKGASYYNPRRNPDRATARRNTVLEVMAESGLISAREARDLSKKPLAVTKTPSSQHAYPAFIDLVKQQLLRDYELEDLQSEGLQVHTTLSPSLQSVLENGLSKRLSSLEKGYKINRGSLQGAGILTAVGSAEVLAVVGDRNPRYKGFNRALNAKRPVGSLIKPAIYLAALESGDYSLATTVDDSEVAVDLGQGDVWRPNNFDNKDHGHIPLYNALAQSYNQSAARVGMSVGLREVFNAIERLGIDEPLPQVPAVLLGAVELSPYDMSHFYHTIANDGIYSPLRAIRSVYTSEGERLQRYPLDASERIKPTDAYFIDFALQVAARQGTAKSIYSTISPDIALAGKTGTTNDQRDSWFAGYSGNLQGVFWVGTDDNQPLPLTGSSGALRIWTDVFSKAPLDGINKVKPSSVEYYWIDSQSGLLSKSRCQNAVSLPLLKGHQPKTKSRCVPVSGTKKPWWQRLWGN</sequence>
<evidence type="ECO:0000256" key="3">
    <source>
        <dbReference type="ARBA" id="ARBA00004752"/>
    </source>
</evidence>
<comment type="similarity">
    <text evidence="4 23">In the C-terminal section; belongs to the transpeptidase family.</text>
</comment>
<dbReference type="Pfam" id="PF00912">
    <property type="entry name" value="Transgly"/>
    <property type="match status" value="1"/>
</dbReference>
<gene>
    <name evidence="27" type="primary">mrcB</name>
    <name evidence="27" type="ORF">NBRC116591_05640</name>
</gene>
<evidence type="ECO:0000256" key="12">
    <source>
        <dbReference type="ARBA" id="ARBA00022801"/>
    </source>
</evidence>
<dbReference type="SUPFAM" id="SSF56601">
    <property type="entry name" value="beta-lactamase/transpeptidase-like"/>
    <property type="match status" value="1"/>
</dbReference>
<keyword evidence="10 23" id="KW-0328">Glycosyltransferase</keyword>
<dbReference type="Pfam" id="PF14814">
    <property type="entry name" value="UB2H"/>
    <property type="match status" value="1"/>
</dbReference>
<keyword evidence="7" id="KW-1003">Cell membrane</keyword>
<evidence type="ECO:0000256" key="15">
    <source>
        <dbReference type="ARBA" id="ARBA00023136"/>
    </source>
</evidence>
<dbReference type="PANTHER" id="PTHR32282">
    <property type="entry name" value="BINDING PROTEIN TRANSPEPTIDASE, PUTATIVE-RELATED"/>
    <property type="match status" value="1"/>
</dbReference>
<evidence type="ECO:0000256" key="6">
    <source>
        <dbReference type="ARBA" id="ARBA00018637"/>
    </source>
</evidence>
<dbReference type="Gene3D" id="3.30.2060.10">
    <property type="entry name" value="Penicillin-binding protein 1b domain"/>
    <property type="match status" value="1"/>
</dbReference>
<dbReference type="Gene3D" id="1.10.3810.10">
    <property type="entry name" value="Biosynthetic peptidoglycan transglycosylase-like"/>
    <property type="match status" value="1"/>
</dbReference>
<dbReference type="Gene3D" id="3.40.710.10">
    <property type="entry name" value="DD-peptidase/beta-lactamase superfamily"/>
    <property type="match status" value="1"/>
</dbReference>
<comment type="caution">
    <text evidence="27">The sequence shown here is derived from an EMBL/GenBank/DDBJ whole genome shotgun (WGS) entry which is preliminary data.</text>
</comment>
<comment type="pathway">
    <text evidence="3 23">Cell wall biogenesis; peptidoglycan biosynthesis.</text>
</comment>
<evidence type="ECO:0000256" key="9">
    <source>
        <dbReference type="ARBA" id="ARBA00022670"/>
    </source>
</evidence>
<keyword evidence="9" id="KW-0645">Protease</keyword>
<evidence type="ECO:0000256" key="14">
    <source>
        <dbReference type="ARBA" id="ARBA00022984"/>
    </source>
</evidence>
<keyword evidence="16" id="KW-0046">Antibiotic resistance</keyword>
<evidence type="ECO:0000256" key="21">
    <source>
        <dbReference type="ARBA" id="ARBA00049902"/>
    </source>
</evidence>
<keyword evidence="13 23" id="KW-0133">Cell shape</keyword>
<accession>A0ABQ0A518</accession>
<dbReference type="InterPro" id="IPR050396">
    <property type="entry name" value="Glycosyltr_51/Transpeptidase"/>
</dbReference>
<evidence type="ECO:0000256" key="18">
    <source>
        <dbReference type="ARBA" id="ARBA00023316"/>
    </source>
</evidence>
<reference evidence="27 28" key="1">
    <citation type="submission" date="2024-04" db="EMBL/GenBank/DDBJ databases">
        <title>Draft genome sequence of Sessilibacter corallicola NBRC 116591.</title>
        <authorList>
            <person name="Miyakawa T."/>
            <person name="Kusuya Y."/>
            <person name="Miura T."/>
        </authorList>
    </citation>
    <scope>NUCLEOTIDE SEQUENCE [LARGE SCALE GENOMIC DNA]</scope>
    <source>
        <strain evidence="27 28">KU-00831-HH</strain>
    </source>
</reference>
<evidence type="ECO:0000256" key="10">
    <source>
        <dbReference type="ARBA" id="ARBA00022676"/>
    </source>
</evidence>
<evidence type="ECO:0000256" key="23">
    <source>
        <dbReference type="PIRNR" id="PIRNR002799"/>
    </source>
</evidence>
<comment type="catalytic activity">
    <reaction evidence="20">
        <text>Preferential cleavage: (Ac)2-L-Lys-D-Ala-|-D-Ala. Also transpeptidation of peptidyl-alanyl moieties that are N-acyl substituents of D-alanine.</text>
        <dbReference type="EC" id="3.4.16.4"/>
    </reaction>
</comment>
<evidence type="ECO:0000256" key="19">
    <source>
        <dbReference type="ARBA" id="ARBA00032454"/>
    </source>
</evidence>
<dbReference type="InterPro" id="IPR023346">
    <property type="entry name" value="Lysozyme-like_dom_sf"/>
</dbReference>
<evidence type="ECO:0000256" key="13">
    <source>
        <dbReference type="ARBA" id="ARBA00022960"/>
    </source>
</evidence>